<sequence length="85" mass="9719">MNNDIDYYPAKSIADLPITSILHLPCPDMAGMDNPDPQKRERSLFLLEKLREKHGIKKRVKKAANSLTYVCTEYGCLDFGRGYSR</sequence>
<dbReference type="RefSeq" id="WP_005595407.1">
    <property type="nucleotide sequence ID" value="NZ_AFWE01000112.1"/>
</dbReference>
<evidence type="ECO:0000313" key="1">
    <source>
        <dbReference type="EMBL" id="EGU37073.1"/>
    </source>
</evidence>
<gene>
    <name evidence="1" type="ORF">VIS19158_18181</name>
</gene>
<accession>F9RNP8</accession>
<dbReference type="AlphaFoldDB" id="F9RNP8"/>
<dbReference type="EMBL" id="AFWE01000112">
    <property type="protein sequence ID" value="EGU37073.1"/>
    <property type="molecule type" value="Genomic_DNA"/>
</dbReference>
<evidence type="ECO:0000313" key="2">
    <source>
        <dbReference type="Proteomes" id="UP000004349"/>
    </source>
</evidence>
<dbReference type="Proteomes" id="UP000004349">
    <property type="component" value="Unassembled WGS sequence"/>
</dbReference>
<protein>
    <submittedName>
        <fullName evidence="1">Uncharacterized protein</fullName>
    </submittedName>
</protein>
<name>F9RNP8_9VIBR</name>
<reference evidence="1 2" key="1">
    <citation type="journal article" date="2012" name="Int. J. Syst. Evol. Microbiol.">
        <title>Vibrio caribbeanicus sp. nov., isolated from the marine sponge Scleritoderma cyanea.</title>
        <authorList>
            <person name="Hoffmann M."/>
            <person name="Monday S.R."/>
            <person name="Allard M.W."/>
            <person name="Strain E.A."/>
            <person name="Whittaker P."/>
            <person name="Naum M."/>
            <person name="McCarthy P.J."/>
            <person name="Lopez J.V."/>
            <person name="Fischer M."/>
            <person name="Brown E.W."/>
        </authorList>
    </citation>
    <scope>NUCLEOTIDE SEQUENCE [LARGE SCALE GENOMIC DNA]</scope>
    <source>
        <strain evidence="1 2">LMG 19158</strain>
    </source>
</reference>
<comment type="caution">
    <text evidence="1">The sequence shown here is derived from an EMBL/GenBank/DDBJ whole genome shotgun (WGS) entry which is preliminary data.</text>
</comment>
<organism evidence="1 2">
    <name type="scientific">Vibrio scophthalmi LMG 19158</name>
    <dbReference type="NCBI Taxonomy" id="870967"/>
    <lineage>
        <taxon>Bacteria</taxon>
        <taxon>Pseudomonadati</taxon>
        <taxon>Pseudomonadota</taxon>
        <taxon>Gammaproteobacteria</taxon>
        <taxon>Vibrionales</taxon>
        <taxon>Vibrionaceae</taxon>
        <taxon>Vibrio</taxon>
    </lineage>
</organism>
<proteinExistence type="predicted"/>